<feature type="compositionally biased region" description="Polar residues" evidence="1">
    <location>
        <begin position="32"/>
        <end position="42"/>
    </location>
</feature>
<reference evidence="3 4" key="1">
    <citation type="submission" date="2015-08" db="EMBL/GenBank/DDBJ databases">
        <title>Draft Genome Sequence of Bacillus vietnamensis UCD-SED5.</title>
        <authorList>
            <person name="Lee R.D."/>
            <person name="Jospin G."/>
            <person name="Lang J.M."/>
            <person name="Coil D.A."/>
            <person name="Eisen J.A."/>
        </authorList>
    </citation>
    <scope>NUCLEOTIDE SEQUENCE [LARGE SCALE GENOMIC DNA]</scope>
    <source>
        <strain evidence="3 4">UCD-SED5</strain>
    </source>
</reference>
<feature type="chain" id="PRO_5039272991" evidence="2">
    <location>
        <begin position="22"/>
        <end position="148"/>
    </location>
</feature>
<accession>A0A0P6WCB1</accession>
<sequence length="148" mass="16456">MKKLMIAGNLFFALSILGACGSEEAEPEENNSGDTAEMSDQQETQEKEEPVAEFLSSEKLQERIQKGMDLDSYSAELTAMEEKGKTTLVKKYNLTGNEEIKAQVLQSADGFVAVETDGLEVTDVSNFKSMQEVEDHLNEKDMEEDMSE</sequence>
<organism evidence="3 4">
    <name type="scientific">Rossellomorea vietnamensis</name>
    <dbReference type="NCBI Taxonomy" id="218284"/>
    <lineage>
        <taxon>Bacteria</taxon>
        <taxon>Bacillati</taxon>
        <taxon>Bacillota</taxon>
        <taxon>Bacilli</taxon>
        <taxon>Bacillales</taxon>
        <taxon>Bacillaceae</taxon>
        <taxon>Rossellomorea</taxon>
    </lineage>
</organism>
<evidence type="ECO:0000313" key="3">
    <source>
        <dbReference type="EMBL" id="KPL57719.1"/>
    </source>
</evidence>
<evidence type="ECO:0000313" key="4">
    <source>
        <dbReference type="Proteomes" id="UP000050398"/>
    </source>
</evidence>
<evidence type="ECO:0000256" key="1">
    <source>
        <dbReference type="SAM" id="MobiDB-lite"/>
    </source>
</evidence>
<comment type="caution">
    <text evidence="3">The sequence shown here is derived from an EMBL/GenBank/DDBJ whole genome shotgun (WGS) entry which is preliminary data.</text>
</comment>
<dbReference type="PATRIC" id="fig|218284.4.peg.2698"/>
<feature type="region of interest" description="Disordered" evidence="1">
    <location>
        <begin position="23"/>
        <end position="55"/>
    </location>
</feature>
<feature type="signal peptide" evidence="2">
    <location>
        <begin position="1"/>
        <end position="21"/>
    </location>
</feature>
<evidence type="ECO:0000256" key="2">
    <source>
        <dbReference type="SAM" id="SignalP"/>
    </source>
</evidence>
<name>A0A0P6WCB1_9BACI</name>
<keyword evidence="2" id="KW-0732">Signal</keyword>
<dbReference type="OrthoDB" id="2860147at2"/>
<protein>
    <submittedName>
        <fullName evidence="3">Uncharacterized protein</fullName>
    </submittedName>
</protein>
<gene>
    <name evidence="3" type="ORF">AM506_20785</name>
</gene>
<dbReference type="PROSITE" id="PS51257">
    <property type="entry name" value="PROKAR_LIPOPROTEIN"/>
    <property type="match status" value="1"/>
</dbReference>
<proteinExistence type="predicted"/>
<dbReference type="Proteomes" id="UP000050398">
    <property type="component" value="Unassembled WGS sequence"/>
</dbReference>
<dbReference type="AlphaFoldDB" id="A0A0P6WCB1"/>
<dbReference type="RefSeq" id="WP_060674917.1">
    <property type="nucleotide sequence ID" value="NZ_LIXZ01000029.1"/>
</dbReference>
<dbReference type="EMBL" id="LIXZ01000029">
    <property type="protein sequence ID" value="KPL57719.1"/>
    <property type="molecule type" value="Genomic_DNA"/>
</dbReference>